<reference evidence="5 6" key="1">
    <citation type="submission" date="2020-04" db="EMBL/GenBank/DDBJ databases">
        <title>MicrobeNet Type strains.</title>
        <authorList>
            <person name="Nicholson A.C."/>
        </authorList>
    </citation>
    <scope>NUCLEOTIDE SEQUENCE [LARGE SCALE GENOMIC DNA]</scope>
    <source>
        <strain evidence="5 6">DSM 45078</strain>
    </source>
</reference>
<dbReference type="InterPro" id="IPR000524">
    <property type="entry name" value="Tscrpt_reg_HTH_GntR"/>
</dbReference>
<keyword evidence="1" id="KW-0805">Transcription regulation</keyword>
<evidence type="ECO:0000313" key="6">
    <source>
        <dbReference type="Proteomes" id="UP000565715"/>
    </source>
</evidence>
<dbReference type="GO" id="GO:0045892">
    <property type="term" value="P:negative regulation of DNA-templated transcription"/>
    <property type="evidence" value="ECO:0007669"/>
    <property type="project" value="TreeGrafter"/>
</dbReference>
<feature type="domain" description="HTH gntR-type" evidence="4">
    <location>
        <begin position="24"/>
        <end position="93"/>
    </location>
</feature>
<dbReference type="Proteomes" id="UP000565715">
    <property type="component" value="Unassembled WGS sequence"/>
</dbReference>
<dbReference type="PANTHER" id="PTHR44846:SF1">
    <property type="entry name" value="MANNOSYL-D-GLYCERATE TRANSPORT_METABOLISM SYSTEM REPRESSOR MNGR-RELATED"/>
    <property type="match status" value="1"/>
</dbReference>
<evidence type="ECO:0000259" key="4">
    <source>
        <dbReference type="PROSITE" id="PS50949"/>
    </source>
</evidence>
<dbReference type="GO" id="GO:0003677">
    <property type="term" value="F:DNA binding"/>
    <property type="evidence" value="ECO:0007669"/>
    <property type="project" value="UniProtKB-KW"/>
</dbReference>
<dbReference type="SMART" id="SM00345">
    <property type="entry name" value="HTH_GNTR"/>
    <property type="match status" value="1"/>
</dbReference>
<accession>A0A846XIV1</accession>
<evidence type="ECO:0000313" key="5">
    <source>
        <dbReference type="EMBL" id="NKY35189.1"/>
    </source>
</evidence>
<sequence length="255" mass="27921">MIHTNGVATVSAPEDLRTEVRAPVGVALSKVYRVRAEIDTMLDELRPGDRVPAERELAGRFGVARETVRHALRDLAVEGRIRRQGRGTVLARPKVVRPLAPESAGEEAAGVVRRLLSWEDGIADAEVARDLDLPPRTPIMTLERLLFADGDPIALERIDLSLDRFGWLRAAFDPLGSLATTIGDSGVEYAGATERIETVLAAPREAGLLRCRPAVPLFRVVRRGIDTQGRPIERVAALYRGDRVAFEVRTGGRGR</sequence>
<dbReference type="CDD" id="cd07377">
    <property type="entry name" value="WHTH_GntR"/>
    <property type="match status" value="1"/>
</dbReference>
<protein>
    <submittedName>
        <fullName evidence="5">GntR family transcriptional regulator</fullName>
    </submittedName>
</protein>
<dbReference type="Gene3D" id="3.40.1410.10">
    <property type="entry name" value="Chorismate lyase-like"/>
    <property type="match status" value="1"/>
</dbReference>
<proteinExistence type="predicted"/>
<dbReference type="PRINTS" id="PR00035">
    <property type="entry name" value="HTHGNTR"/>
</dbReference>
<dbReference type="GO" id="GO:0003700">
    <property type="term" value="F:DNA-binding transcription factor activity"/>
    <property type="evidence" value="ECO:0007669"/>
    <property type="project" value="InterPro"/>
</dbReference>
<keyword evidence="3" id="KW-0804">Transcription</keyword>
<dbReference type="InterPro" id="IPR050679">
    <property type="entry name" value="Bact_HTH_transcr_reg"/>
</dbReference>
<keyword evidence="6" id="KW-1185">Reference proteome</keyword>
<gene>
    <name evidence="5" type="ORF">HGA13_19255</name>
</gene>
<dbReference type="Pfam" id="PF00392">
    <property type="entry name" value="GntR"/>
    <property type="match status" value="1"/>
</dbReference>
<dbReference type="SUPFAM" id="SSF64288">
    <property type="entry name" value="Chorismate lyase-like"/>
    <property type="match status" value="1"/>
</dbReference>
<dbReference type="InterPro" id="IPR036388">
    <property type="entry name" value="WH-like_DNA-bd_sf"/>
</dbReference>
<organism evidence="5 6">
    <name type="scientific">Nocardia speluncae</name>
    <dbReference type="NCBI Taxonomy" id="419477"/>
    <lineage>
        <taxon>Bacteria</taxon>
        <taxon>Bacillati</taxon>
        <taxon>Actinomycetota</taxon>
        <taxon>Actinomycetes</taxon>
        <taxon>Mycobacteriales</taxon>
        <taxon>Nocardiaceae</taxon>
        <taxon>Nocardia</taxon>
    </lineage>
</organism>
<dbReference type="Pfam" id="PF07702">
    <property type="entry name" value="UTRA"/>
    <property type="match status" value="1"/>
</dbReference>
<dbReference type="Gene3D" id="1.10.10.10">
    <property type="entry name" value="Winged helix-like DNA-binding domain superfamily/Winged helix DNA-binding domain"/>
    <property type="match status" value="1"/>
</dbReference>
<evidence type="ECO:0000256" key="1">
    <source>
        <dbReference type="ARBA" id="ARBA00023015"/>
    </source>
</evidence>
<keyword evidence="2" id="KW-0238">DNA-binding</keyword>
<dbReference type="PANTHER" id="PTHR44846">
    <property type="entry name" value="MANNOSYL-D-GLYCERATE TRANSPORT/METABOLISM SYSTEM REPRESSOR MNGR-RELATED"/>
    <property type="match status" value="1"/>
</dbReference>
<dbReference type="InterPro" id="IPR028978">
    <property type="entry name" value="Chorismate_lyase_/UTRA_dom_sf"/>
</dbReference>
<dbReference type="EMBL" id="JAAXOO010000005">
    <property type="protein sequence ID" value="NKY35189.1"/>
    <property type="molecule type" value="Genomic_DNA"/>
</dbReference>
<dbReference type="InterPro" id="IPR036390">
    <property type="entry name" value="WH_DNA-bd_sf"/>
</dbReference>
<dbReference type="InterPro" id="IPR011663">
    <property type="entry name" value="UTRA"/>
</dbReference>
<dbReference type="AlphaFoldDB" id="A0A846XIV1"/>
<dbReference type="PROSITE" id="PS50949">
    <property type="entry name" value="HTH_GNTR"/>
    <property type="match status" value="1"/>
</dbReference>
<name>A0A846XIV1_9NOCA</name>
<evidence type="ECO:0000256" key="2">
    <source>
        <dbReference type="ARBA" id="ARBA00023125"/>
    </source>
</evidence>
<dbReference type="SUPFAM" id="SSF46785">
    <property type="entry name" value="Winged helix' DNA-binding domain"/>
    <property type="match status" value="1"/>
</dbReference>
<dbReference type="SMART" id="SM00866">
    <property type="entry name" value="UTRA"/>
    <property type="match status" value="1"/>
</dbReference>
<dbReference type="RefSeq" id="WP_084471105.1">
    <property type="nucleotide sequence ID" value="NZ_JAAXOO010000005.1"/>
</dbReference>
<comment type="caution">
    <text evidence="5">The sequence shown here is derived from an EMBL/GenBank/DDBJ whole genome shotgun (WGS) entry which is preliminary data.</text>
</comment>
<evidence type="ECO:0000256" key="3">
    <source>
        <dbReference type="ARBA" id="ARBA00023163"/>
    </source>
</evidence>